<evidence type="ECO:0000313" key="4">
    <source>
        <dbReference type="Proteomes" id="UP000800082"/>
    </source>
</evidence>
<dbReference type="EMBL" id="ML979036">
    <property type="protein sequence ID" value="KAF1922305.1"/>
    <property type="molecule type" value="Genomic_DNA"/>
</dbReference>
<dbReference type="GeneID" id="54355100"/>
<dbReference type="AlphaFoldDB" id="A0A6A5R2M1"/>
<dbReference type="GO" id="GO:0003677">
    <property type="term" value="F:DNA binding"/>
    <property type="evidence" value="ECO:0007669"/>
    <property type="project" value="UniProtKB-KW"/>
</dbReference>
<accession>A0A6A5R2M1</accession>
<keyword evidence="1" id="KW-0238">DNA-binding</keyword>
<sequence length="108" mass="12230">MDSVSLAIEKARAASSDRSFSYQEVADAINASRLTVLRRARGVTTSRADAYQQLQKLTTEQEYELAAYIKELTERHLAPTRQMIQNFASELAHESVGDTWVSDFLHCY</sequence>
<dbReference type="Proteomes" id="UP000800082">
    <property type="component" value="Unassembled WGS sequence"/>
</dbReference>
<feature type="domain" description="HTH CENPB-type" evidence="2">
    <location>
        <begin position="49"/>
        <end position="108"/>
    </location>
</feature>
<keyword evidence="4" id="KW-1185">Reference proteome</keyword>
<protein>
    <recommendedName>
        <fullName evidence="2">HTH CENPB-type domain-containing protein</fullName>
    </recommendedName>
</protein>
<evidence type="ECO:0000313" key="3">
    <source>
        <dbReference type="EMBL" id="KAF1922305.1"/>
    </source>
</evidence>
<reference evidence="3" key="1">
    <citation type="journal article" date="2020" name="Stud. Mycol.">
        <title>101 Dothideomycetes genomes: a test case for predicting lifestyles and emergence of pathogens.</title>
        <authorList>
            <person name="Haridas S."/>
            <person name="Albert R."/>
            <person name="Binder M."/>
            <person name="Bloem J."/>
            <person name="Labutti K."/>
            <person name="Salamov A."/>
            <person name="Andreopoulos B."/>
            <person name="Baker S."/>
            <person name="Barry K."/>
            <person name="Bills G."/>
            <person name="Bluhm B."/>
            <person name="Cannon C."/>
            <person name="Castanera R."/>
            <person name="Culley D."/>
            <person name="Daum C."/>
            <person name="Ezra D."/>
            <person name="Gonzalez J."/>
            <person name="Henrissat B."/>
            <person name="Kuo A."/>
            <person name="Liang C."/>
            <person name="Lipzen A."/>
            <person name="Lutzoni F."/>
            <person name="Magnuson J."/>
            <person name="Mondo S."/>
            <person name="Nolan M."/>
            <person name="Ohm R."/>
            <person name="Pangilinan J."/>
            <person name="Park H.-J."/>
            <person name="Ramirez L."/>
            <person name="Alfaro M."/>
            <person name="Sun H."/>
            <person name="Tritt A."/>
            <person name="Yoshinaga Y."/>
            <person name="Zwiers L.-H."/>
            <person name="Turgeon B."/>
            <person name="Goodwin S."/>
            <person name="Spatafora J."/>
            <person name="Crous P."/>
            <person name="Grigoriev I."/>
        </authorList>
    </citation>
    <scope>NUCLEOTIDE SEQUENCE</scope>
    <source>
        <strain evidence="3">CBS 183.55</strain>
    </source>
</reference>
<feature type="non-terminal residue" evidence="3">
    <location>
        <position position="108"/>
    </location>
</feature>
<dbReference type="RefSeq" id="XP_033442558.1">
    <property type="nucleotide sequence ID" value="XM_033597433.1"/>
</dbReference>
<dbReference type="PROSITE" id="PS51253">
    <property type="entry name" value="HTH_CENPB"/>
    <property type="match status" value="1"/>
</dbReference>
<dbReference type="InterPro" id="IPR006600">
    <property type="entry name" value="HTH_CenpB_DNA-bd_dom"/>
</dbReference>
<dbReference type="Pfam" id="PF03221">
    <property type="entry name" value="HTH_Tnp_Tc5"/>
    <property type="match status" value="1"/>
</dbReference>
<dbReference type="OrthoDB" id="3942738at2759"/>
<gene>
    <name evidence="3" type="ORF">M421DRAFT_78828</name>
</gene>
<evidence type="ECO:0000256" key="1">
    <source>
        <dbReference type="ARBA" id="ARBA00023125"/>
    </source>
</evidence>
<organism evidence="3 4">
    <name type="scientific">Didymella exigua CBS 183.55</name>
    <dbReference type="NCBI Taxonomy" id="1150837"/>
    <lineage>
        <taxon>Eukaryota</taxon>
        <taxon>Fungi</taxon>
        <taxon>Dikarya</taxon>
        <taxon>Ascomycota</taxon>
        <taxon>Pezizomycotina</taxon>
        <taxon>Dothideomycetes</taxon>
        <taxon>Pleosporomycetidae</taxon>
        <taxon>Pleosporales</taxon>
        <taxon>Pleosporineae</taxon>
        <taxon>Didymellaceae</taxon>
        <taxon>Didymella</taxon>
    </lineage>
</organism>
<name>A0A6A5R2M1_9PLEO</name>
<proteinExistence type="predicted"/>
<evidence type="ECO:0000259" key="2">
    <source>
        <dbReference type="PROSITE" id="PS51253"/>
    </source>
</evidence>